<dbReference type="OrthoDB" id="1918685at2759"/>
<feature type="compositionally biased region" description="Polar residues" evidence="2">
    <location>
        <begin position="316"/>
        <end position="327"/>
    </location>
</feature>
<dbReference type="InterPro" id="IPR000953">
    <property type="entry name" value="Chromo/chromo_shadow_dom"/>
</dbReference>
<keyword evidence="4" id="KW-1185">Reference proteome</keyword>
<evidence type="ECO:0000313" key="5">
    <source>
        <dbReference type="RefSeq" id="XP_030385495.1"/>
    </source>
</evidence>
<evidence type="ECO:0000256" key="2">
    <source>
        <dbReference type="SAM" id="MobiDB-lite"/>
    </source>
</evidence>
<evidence type="ECO:0000313" key="7">
    <source>
        <dbReference type="RefSeq" id="XP_030385497.1"/>
    </source>
</evidence>
<feature type="region of interest" description="Disordered" evidence="2">
    <location>
        <begin position="593"/>
        <end position="612"/>
    </location>
</feature>
<feature type="domain" description="Chromo" evidence="3">
    <location>
        <begin position="223"/>
        <end position="284"/>
    </location>
</feature>
<organism evidence="4 7">
    <name type="scientific">Drosophila lebanonensis</name>
    <name type="common">Fruit fly</name>
    <name type="synonym">Scaptodrosophila lebanonensis</name>
    <dbReference type="NCBI Taxonomy" id="7225"/>
    <lineage>
        <taxon>Eukaryota</taxon>
        <taxon>Metazoa</taxon>
        <taxon>Ecdysozoa</taxon>
        <taxon>Arthropoda</taxon>
        <taxon>Hexapoda</taxon>
        <taxon>Insecta</taxon>
        <taxon>Pterygota</taxon>
        <taxon>Neoptera</taxon>
        <taxon>Endopterygota</taxon>
        <taxon>Diptera</taxon>
        <taxon>Brachycera</taxon>
        <taxon>Muscomorpha</taxon>
        <taxon>Ephydroidea</taxon>
        <taxon>Drosophilidae</taxon>
        <taxon>Scaptodrosophila</taxon>
    </lineage>
</organism>
<name>A0A6J2UEE1_DROLE</name>
<evidence type="ECO:0000259" key="3">
    <source>
        <dbReference type="PROSITE" id="PS50013"/>
    </source>
</evidence>
<evidence type="ECO:0000313" key="6">
    <source>
        <dbReference type="RefSeq" id="XP_030385496.1"/>
    </source>
</evidence>
<reference evidence="5 6" key="1">
    <citation type="submission" date="2025-04" db="UniProtKB">
        <authorList>
            <consortium name="RefSeq"/>
        </authorList>
    </citation>
    <scope>IDENTIFICATION</scope>
    <source>
        <strain evidence="5 6">11010-0011.00</strain>
        <tissue evidence="5 6">Whole body</tissue>
    </source>
</reference>
<dbReference type="Pfam" id="PF00385">
    <property type="entry name" value="Chromo"/>
    <property type="match status" value="1"/>
</dbReference>
<feature type="region of interest" description="Disordered" evidence="2">
    <location>
        <begin position="293"/>
        <end position="369"/>
    </location>
</feature>
<proteinExistence type="predicted"/>
<dbReference type="RefSeq" id="XP_030385495.1">
    <property type="nucleotide sequence ID" value="XM_030529635.1"/>
</dbReference>
<dbReference type="Gene3D" id="2.40.50.40">
    <property type="match status" value="1"/>
</dbReference>
<evidence type="ECO:0000313" key="4">
    <source>
        <dbReference type="Proteomes" id="UP000504634"/>
    </source>
</evidence>
<dbReference type="CTD" id="40508"/>
<feature type="region of interest" description="Disordered" evidence="2">
    <location>
        <begin position="563"/>
        <end position="583"/>
    </location>
</feature>
<gene>
    <name evidence="5 6 7" type="primary">LOC115632469</name>
</gene>
<feature type="compositionally biased region" description="Polar residues" evidence="2">
    <location>
        <begin position="190"/>
        <end position="200"/>
    </location>
</feature>
<dbReference type="GeneID" id="115632469"/>
<dbReference type="SMART" id="SM00298">
    <property type="entry name" value="CHROMO"/>
    <property type="match status" value="1"/>
</dbReference>
<dbReference type="AlphaFoldDB" id="A0A6J2UEE1"/>
<dbReference type="RefSeq" id="XP_030385497.1">
    <property type="nucleotide sequence ID" value="XM_030529637.1"/>
</dbReference>
<dbReference type="GO" id="GO:0005694">
    <property type="term" value="C:chromosome"/>
    <property type="evidence" value="ECO:0007669"/>
    <property type="project" value="UniProtKB-ARBA"/>
</dbReference>
<feature type="compositionally biased region" description="Low complexity" evidence="2">
    <location>
        <begin position="142"/>
        <end position="170"/>
    </location>
</feature>
<dbReference type="Proteomes" id="UP000504634">
    <property type="component" value="Unplaced"/>
</dbReference>
<feature type="compositionally biased region" description="Basic and acidic residues" evidence="2">
    <location>
        <begin position="178"/>
        <end position="188"/>
    </location>
</feature>
<dbReference type="PROSITE" id="PS50013">
    <property type="entry name" value="CHROMO_2"/>
    <property type="match status" value="1"/>
</dbReference>
<protein>
    <submittedName>
        <fullName evidence="5 6">AF4/FMR2 family member 4 isoform X1</fullName>
    </submittedName>
</protein>
<dbReference type="InterPro" id="IPR023780">
    <property type="entry name" value="Chromo_domain"/>
</dbReference>
<feature type="compositionally biased region" description="Polar residues" evidence="2">
    <location>
        <begin position="563"/>
        <end position="575"/>
    </location>
</feature>
<sequence length="939" mass="101747">MLAQEITPTEIGKHANIIKAAQEELANMDVLVCGRCLRAFHFVEEFQTHKEDGCEKENANLKESLDTKPKIWAFTLWKATQLQTRKETNASSSWALYQHWVKLEEGVREPWIVAGKTIQSFGKIGHGELQDMPVRITKTVVNPNNNNNSANTNNANTMSSGSPTRKSPSSAKLPTVAHLKDTENERPRSKSGTPTPSATSGVVKPGNRMAQRTDPQTNKCTEEAVEKIVAKRFNPRRKTHEYLVKWVDRGHMDNTWESTANLERVPTFLQVFEKQLARQKLSREKNMDAIKRMQASSKTEAPLSPAPISPSGGVGSTASSNTRPSRTSKTKAMDQVKQWVSESGTGAGSTSPSSANDDESPTEQEWSSTAALKRKLNNTDSSQDGGFNASNDSTGLEDLEEDLIPSHTVKRLKNGGSISVEINKPKVGGTDKSIKVNGNAALTVANSKMAELIYTQDATATGMMRKADVPNSLHLKREKQEGLVRHLSKAEMLVSNTGIVRLDQAQSAGVPNLSSSPIPKHSPTALVASKRLTTAAGTRTASPVTVAQRTQLLRTPGAQYATAQRRIQGTPQTRATPAARGAVAGGRTLITRSGATPQQRQLNSPAGNKAVTPEQKILQLSKSGDLKVTRKVMTRDELLAQRAAQQQQQRQQLQRQQQQQSQVQIQKVQQLTPPRLRSTAMKSGTPAIANETHVAMEVEEDVHQARLCPITGKLIGQEETQLQMEQEQQQEQQREQLEAAAHALLGGDQQVLTNEDGTALLVRGEDGTVYQVAGKNAEGQTILVTQGPDGEQQFAYVAAAEGEDQDVLTLDNAVAEAVAQLPADHQAEATTADGEQILVSMTEEELAQHQAAALQQAAAAGEDGTSVAPTAQIHITTSDSDGTEANIPAEVVQADLPSPGGTRRVVLLLQDGTFMMTEMHDEQFKTLNIPTQPNAALAF</sequence>
<dbReference type="SUPFAM" id="SSF54160">
    <property type="entry name" value="Chromo domain-like"/>
    <property type="match status" value="1"/>
</dbReference>
<keyword evidence="1" id="KW-0175">Coiled coil</keyword>
<dbReference type="RefSeq" id="XP_030385496.1">
    <property type="nucleotide sequence ID" value="XM_030529636.1"/>
</dbReference>
<accession>A0A6J2UEE1</accession>
<feature type="coiled-coil region" evidence="1">
    <location>
        <begin position="636"/>
        <end position="663"/>
    </location>
</feature>
<dbReference type="InterPro" id="IPR016197">
    <property type="entry name" value="Chromo-like_dom_sf"/>
</dbReference>
<evidence type="ECO:0000256" key="1">
    <source>
        <dbReference type="SAM" id="Coils"/>
    </source>
</evidence>
<feature type="compositionally biased region" description="Low complexity" evidence="2">
    <location>
        <begin position="341"/>
        <end position="355"/>
    </location>
</feature>
<feature type="compositionally biased region" description="Polar residues" evidence="2">
    <location>
        <begin position="593"/>
        <end position="606"/>
    </location>
</feature>
<feature type="region of interest" description="Disordered" evidence="2">
    <location>
        <begin position="139"/>
        <end position="220"/>
    </location>
</feature>